<dbReference type="GO" id="GO:0006351">
    <property type="term" value="P:DNA-templated transcription"/>
    <property type="evidence" value="ECO:0007669"/>
    <property type="project" value="TreeGrafter"/>
</dbReference>
<evidence type="ECO:0000313" key="7">
    <source>
        <dbReference type="Proteomes" id="UP000190911"/>
    </source>
</evidence>
<keyword evidence="2" id="KW-0805">Transcription regulation</keyword>
<dbReference type="PANTHER" id="PTHR30537">
    <property type="entry name" value="HTH-TYPE TRANSCRIPTIONAL REGULATOR"/>
    <property type="match status" value="1"/>
</dbReference>
<dbReference type="FunCoup" id="A0A1M7HSQ6">
    <property type="interactions" value="60"/>
</dbReference>
<dbReference type="GO" id="GO:0043565">
    <property type="term" value="F:sequence-specific DNA binding"/>
    <property type="evidence" value="ECO:0007669"/>
    <property type="project" value="TreeGrafter"/>
</dbReference>
<comment type="similarity">
    <text evidence="1">Belongs to the LysR transcriptional regulatory family.</text>
</comment>
<dbReference type="Pfam" id="PF03466">
    <property type="entry name" value="LysR_substrate"/>
    <property type="match status" value="1"/>
</dbReference>
<dbReference type="GO" id="GO:0003700">
    <property type="term" value="F:DNA-binding transcription factor activity"/>
    <property type="evidence" value="ECO:0007669"/>
    <property type="project" value="InterPro"/>
</dbReference>
<evidence type="ECO:0000256" key="4">
    <source>
        <dbReference type="ARBA" id="ARBA00023163"/>
    </source>
</evidence>
<dbReference type="InterPro" id="IPR000847">
    <property type="entry name" value="LysR_HTH_N"/>
</dbReference>
<dbReference type="InParanoid" id="A0A1M7HSQ6"/>
<reference evidence="6 7" key="1">
    <citation type="submission" date="2016-11" db="EMBL/GenBank/DDBJ databases">
        <authorList>
            <person name="Jaros S."/>
            <person name="Januszkiewicz K."/>
            <person name="Wedrychowicz H."/>
        </authorList>
    </citation>
    <scope>NUCLEOTIDE SEQUENCE [LARGE SCALE GENOMIC DNA]</scope>
    <source>
        <strain evidence="6 7">ACAM 12</strain>
    </source>
</reference>
<protein>
    <submittedName>
        <fullName evidence="6">Transcriptional regulator, LysR family</fullName>
    </submittedName>
</protein>
<dbReference type="SUPFAM" id="SSF46785">
    <property type="entry name" value="Winged helix' DNA-binding domain"/>
    <property type="match status" value="1"/>
</dbReference>
<gene>
    <name evidence="6" type="ORF">SAMN05878437_2303</name>
</gene>
<evidence type="ECO:0000256" key="1">
    <source>
        <dbReference type="ARBA" id="ARBA00009437"/>
    </source>
</evidence>
<evidence type="ECO:0000256" key="2">
    <source>
        <dbReference type="ARBA" id="ARBA00023015"/>
    </source>
</evidence>
<dbReference type="PROSITE" id="PS50931">
    <property type="entry name" value="HTH_LYSR"/>
    <property type="match status" value="1"/>
</dbReference>
<keyword evidence="4" id="KW-0804">Transcription</keyword>
<dbReference type="PRINTS" id="PR00039">
    <property type="entry name" value="HTHLYSR"/>
</dbReference>
<dbReference type="Pfam" id="PF00126">
    <property type="entry name" value="HTH_1"/>
    <property type="match status" value="1"/>
</dbReference>
<dbReference type="InterPro" id="IPR005119">
    <property type="entry name" value="LysR_subst-bd"/>
</dbReference>
<name>A0A1M7HSQ6_9GAMM</name>
<dbReference type="AlphaFoldDB" id="A0A1M7HSQ6"/>
<dbReference type="Gene3D" id="3.40.190.10">
    <property type="entry name" value="Periplasmic binding protein-like II"/>
    <property type="match status" value="2"/>
</dbReference>
<keyword evidence="7" id="KW-1185">Reference proteome</keyword>
<dbReference type="STRING" id="29571.SAMN05878437_2303"/>
<organism evidence="6 7">
    <name type="scientific">Vreelandella subglaciescola</name>
    <dbReference type="NCBI Taxonomy" id="29571"/>
    <lineage>
        <taxon>Bacteria</taxon>
        <taxon>Pseudomonadati</taxon>
        <taxon>Pseudomonadota</taxon>
        <taxon>Gammaproteobacteria</taxon>
        <taxon>Oceanospirillales</taxon>
        <taxon>Halomonadaceae</taxon>
        <taxon>Vreelandella</taxon>
    </lineage>
</organism>
<keyword evidence="3" id="KW-0238">DNA-binding</keyword>
<evidence type="ECO:0000256" key="3">
    <source>
        <dbReference type="ARBA" id="ARBA00023125"/>
    </source>
</evidence>
<dbReference type="PANTHER" id="PTHR30537:SF74">
    <property type="entry name" value="HTH-TYPE TRANSCRIPTIONAL REGULATOR TRPI"/>
    <property type="match status" value="1"/>
</dbReference>
<proteinExistence type="inferred from homology"/>
<dbReference type="InterPro" id="IPR036388">
    <property type="entry name" value="WH-like_DNA-bd_sf"/>
</dbReference>
<accession>A0A1M7HSQ6</accession>
<dbReference type="EMBL" id="LT670847">
    <property type="protein sequence ID" value="SHM31157.1"/>
    <property type="molecule type" value="Genomic_DNA"/>
</dbReference>
<dbReference type="InterPro" id="IPR058163">
    <property type="entry name" value="LysR-type_TF_proteobact-type"/>
</dbReference>
<dbReference type="Gene3D" id="1.10.10.10">
    <property type="entry name" value="Winged helix-like DNA-binding domain superfamily/Winged helix DNA-binding domain"/>
    <property type="match status" value="1"/>
</dbReference>
<evidence type="ECO:0000313" key="6">
    <source>
        <dbReference type="EMBL" id="SHM31157.1"/>
    </source>
</evidence>
<feature type="domain" description="HTH lysR-type" evidence="5">
    <location>
        <begin position="13"/>
        <end position="70"/>
    </location>
</feature>
<dbReference type="SUPFAM" id="SSF53850">
    <property type="entry name" value="Periplasmic binding protein-like II"/>
    <property type="match status" value="1"/>
</dbReference>
<sequence>MPALLPPDLGAFPSLRGLIAFEATVRLGSMTAAANEMHMTQPAVSQRIRALEDSLGCPLFDRRGGRLSLNARGQAFHEELTPGLARLCGAIGDLRCRMRKASPVVSIAAGAGFTHMWLRPRLERLEQAFPDRSFRLLPIDRDEAPEMQKADIALRFGPHQQDDLTDTLVVPEKVFPVCSPEYARQHNLGAELDTDALQRITLLHLDMRDPRWLNWASWCRLSQLPPPPLERAFPYHNFPLLLNAVTHHQGVALGWSHVTRDMLASGQLVALGPHVTRKSHGYRLSVRNPDSAMIAPVVDWLAREFAG</sequence>
<dbReference type="Proteomes" id="UP000190911">
    <property type="component" value="Chromosome I"/>
</dbReference>
<dbReference type="InterPro" id="IPR036390">
    <property type="entry name" value="WH_DNA-bd_sf"/>
</dbReference>
<evidence type="ECO:0000259" key="5">
    <source>
        <dbReference type="PROSITE" id="PS50931"/>
    </source>
</evidence>